<gene>
    <name evidence="3" type="ORF">BA92_06960</name>
    <name evidence="2" type="ORF">IE90_12560</name>
</gene>
<keyword evidence="1" id="KW-0732">Signal</keyword>
<evidence type="ECO:0008006" key="6">
    <source>
        <dbReference type="Google" id="ProtNLM"/>
    </source>
</evidence>
<feature type="chain" id="PRO_5043118933" description="Porin" evidence="1">
    <location>
        <begin position="20"/>
        <end position="328"/>
    </location>
</feature>
<evidence type="ECO:0000256" key="1">
    <source>
        <dbReference type="SAM" id="SignalP"/>
    </source>
</evidence>
<reference evidence="2 4" key="2">
    <citation type="submission" date="2014-07" db="EMBL/GenBank/DDBJ databases">
        <title>Porphyromonadaceae bacterium OUH 334697 = ATCC BAA-2682 = DSM 28341 draft genome.</title>
        <authorList>
            <person name="Sydenham T.V."/>
            <person name="Hasman H."/>
            <person name="Justesen U.S."/>
        </authorList>
    </citation>
    <scope>NUCLEOTIDE SEQUENCE [LARGE SCALE GENOMIC DNA]</scope>
    <source>
        <strain evidence="2 4">OUH 334697</strain>
    </source>
</reference>
<evidence type="ECO:0000313" key="3">
    <source>
        <dbReference type="EMBL" id="KIO44759.1"/>
    </source>
</evidence>
<name>A0A0C3RGS2_9PORP</name>
<organism evidence="3 5">
    <name type="scientific">Sanguibacteroides justesenii</name>
    <dbReference type="NCBI Taxonomy" id="1547597"/>
    <lineage>
        <taxon>Bacteria</taxon>
        <taxon>Pseudomonadati</taxon>
        <taxon>Bacteroidota</taxon>
        <taxon>Bacteroidia</taxon>
        <taxon>Bacteroidales</taxon>
        <taxon>Porphyromonadaceae</taxon>
        <taxon>Sanguibacteroides</taxon>
    </lineage>
</organism>
<dbReference type="SUPFAM" id="SSF56935">
    <property type="entry name" value="Porins"/>
    <property type="match status" value="1"/>
</dbReference>
<sequence>MKRILFIIVLTALSIGSFAQEEKKENKLKITGSPIVTVFANYHVGLGRANKESGFALDRSYLGYQFNLSPKLSGKLVFDIGSTKVSGSDLERVAYVKNAMLSWKTGDLTLDFGLIGLEQFNVQEKFWGYRYIMKSFQDEYKFGSSADMGIIGKYKFTDWLRADITFINGEGYKKLNNDNKYRYGLGVTLNPVKSLTIRGYFDISNKNIDGEGTKDQQNLALFAGYKHEHFSLGAEYNKMYNTKFKKDRDQSGYSIYTSVKLASKFNLFGRYDNLTSKDDWSNADGQRILAGIQYSPIKYLKIAPNFTSWNPYSGKSTAFGYLNIEFKL</sequence>
<dbReference type="InterPro" id="IPR023614">
    <property type="entry name" value="Porin_dom_sf"/>
</dbReference>
<dbReference type="EMBL" id="JPIT01000032">
    <property type="protein sequence ID" value="KIO43044.1"/>
    <property type="molecule type" value="Genomic_DNA"/>
</dbReference>
<keyword evidence="5" id="KW-1185">Reference proteome</keyword>
<dbReference type="EMBL" id="JPIU01000038">
    <property type="protein sequence ID" value="KIO44759.1"/>
    <property type="molecule type" value="Genomic_DNA"/>
</dbReference>
<reference evidence="3 5" key="1">
    <citation type="submission" date="2014-07" db="EMBL/GenBank/DDBJ databases">
        <title>Porphyromonadaceae bacterium OUH 308042 = ATCC BAA-2681 = DSM 28342 draft genome.</title>
        <authorList>
            <person name="Sydenham T.V."/>
            <person name="Hasman H."/>
            <person name="Justensen U.S."/>
        </authorList>
    </citation>
    <scope>NUCLEOTIDE SEQUENCE [LARGE SCALE GENOMIC DNA]</scope>
    <source>
        <strain evidence="3 5">OUH 308042</strain>
    </source>
</reference>
<proteinExistence type="predicted"/>
<evidence type="ECO:0000313" key="4">
    <source>
        <dbReference type="Proteomes" id="UP000031937"/>
    </source>
</evidence>
<comment type="caution">
    <text evidence="3">The sequence shown here is derived from an EMBL/GenBank/DDBJ whole genome shotgun (WGS) entry which is preliminary data.</text>
</comment>
<evidence type="ECO:0000313" key="5">
    <source>
        <dbReference type="Proteomes" id="UP000031980"/>
    </source>
</evidence>
<dbReference type="AlphaFoldDB" id="A0A0C3RGS2"/>
<dbReference type="OrthoDB" id="1116797at2"/>
<accession>A0A0C3RGS2</accession>
<evidence type="ECO:0000313" key="2">
    <source>
        <dbReference type="EMBL" id="KIO43044.1"/>
    </source>
</evidence>
<feature type="signal peptide" evidence="1">
    <location>
        <begin position="1"/>
        <end position="19"/>
    </location>
</feature>
<protein>
    <recommendedName>
        <fullName evidence="6">Porin</fullName>
    </recommendedName>
</protein>
<dbReference type="RefSeq" id="WP_041504172.1">
    <property type="nucleotide sequence ID" value="NZ_JPIT01000032.1"/>
</dbReference>
<dbReference type="Proteomes" id="UP000031980">
    <property type="component" value="Unassembled WGS sequence"/>
</dbReference>
<dbReference type="Proteomes" id="UP000031937">
    <property type="component" value="Unassembled WGS sequence"/>
</dbReference>
<dbReference type="Gene3D" id="2.40.160.10">
    <property type="entry name" value="Porin"/>
    <property type="match status" value="1"/>
</dbReference>